<gene>
    <name evidence="4" type="ORF">HMPREF9944_01843</name>
</gene>
<organism evidence="4 5">
    <name type="scientific">Segatella maculosa OT 289</name>
    <dbReference type="NCBI Taxonomy" id="999422"/>
    <lineage>
        <taxon>Bacteria</taxon>
        <taxon>Pseudomonadati</taxon>
        <taxon>Bacteroidota</taxon>
        <taxon>Bacteroidia</taxon>
        <taxon>Bacteroidales</taxon>
        <taxon>Prevotellaceae</taxon>
        <taxon>Segatella</taxon>
    </lineage>
</organism>
<comment type="caution">
    <text evidence="4">The sequence shown here is derived from an EMBL/GenBank/DDBJ whole genome shotgun (WGS) entry which is preliminary data.</text>
</comment>
<evidence type="ECO:0000313" key="4">
    <source>
        <dbReference type="EMBL" id="EHO68589.1"/>
    </source>
</evidence>
<feature type="chain" id="PRO_5003551613" evidence="1">
    <location>
        <begin position="20"/>
        <end position="607"/>
    </location>
</feature>
<dbReference type="InterPro" id="IPR049366">
    <property type="entry name" value="RGL11_C"/>
</dbReference>
<evidence type="ECO:0000259" key="2">
    <source>
        <dbReference type="Pfam" id="PF18370"/>
    </source>
</evidence>
<dbReference type="InterPro" id="IPR028994">
    <property type="entry name" value="Integrin_alpha_N"/>
</dbReference>
<reference evidence="4 5" key="1">
    <citation type="submission" date="2011-12" db="EMBL/GenBank/DDBJ databases">
        <title>The Genome Sequence of Prevotella maculosa OT 289.</title>
        <authorList>
            <consortium name="The Broad Institute Genome Sequencing Platform"/>
            <person name="Earl A."/>
            <person name="Ward D."/>
            <person name="Feldgarden M."/>
            <person name="Gevers D."/>
            <person name="Izard J."/>
            <person name="Blanton J.M."/>
            <person name="Mathney J."/>
            <person name="Tanner A.C."/>
            <person name="Dewhirst F.E."/>
            <person name="Young S.K."/>
            <person name="Zeng Q."/>
            <person name="Gargeya S."/>
            <person name="Fitzgerald M."/>
            <person name="Haas B."/>
            <person name="Abouelleil A."/>
            <person name="Alvarado L."/>
            <person name="Arachchi H.M."/>
            <person name="Berlin A."/>
            <person name="Chapman S.B."/>
            <person name="Gearin G."/>
            <person name="Goldberg J."/>
            <person name="Griggs A."/>
            <person name="Gujja S."/>
            <person name="Hansen M."/>
            <person name="Heiman D."/>
            <person name="Howarth C."/>
            <person name="Larimer J."/>
            <person name="Lui A."/>
            <person name="MacDonald P.J.P."/>
            <person name="McCowen C."/>
            <person name="Montmayeur A."/>
            <person name="Murphy C."/>
            <person name="Neiman D."/>
            <person name="Pearson M."/>
            <person name="Priest M."/>
            <person name="Roberts A."/>
            <person name="Saif S."/>
            <person name="Shea T."/>
            <person name="Sisk P."/>
            <person name="Stolte C."/>
            <person name="Sykes S."/>
            <person name="Wortman J."/>
            <person name="Nusbaum C."/>
            <person name="Birren B."/>
        </authorList>
    </citation>
    <scope>NUCLEOTIDE SEQUENCE [LARGE SCALE GENOMIC DNA]</scope>
    <source>
        <strain evidence="4 5">OT 289</strain>
    </source>
</reference>
<dbReference type="Pfam" id="PF18370">
    <property type="entry name" value="RGI_lyase"/>
    <property type="match status" value="1"/>
</dbReference>
<dbReference type="STRING" id="999422.HMPREF9944_01843"/>
<sequence length="607" mass="68831">MKTLFAFLAFIILHVSLHAQCHYASNLQTDAIRSRALVAFPLSDSTVAVSWRMLTTDKKDKSFLIYRNNHLITPQPLTNGGCYFVDHYKANKHTTYILKDIQGNMLGSFNMKAHAPQGYLSIPLSAPAPGVSPDGRSYTYSANDASIGDLDGDGQYEIILKWEPSNAHDNSHYGYTGPTYLDALKLDGTRLWRINLGTNIRSGAHYTQFMVYDFDNDGKAELMCKTADGTIDGTGRVIGDANKNRLCYQDGRPADRPLSGPEYLTVFEGTTGKALKTVDYVPARGNIKDWGDAYGNRCDRFLAGVGYFDGQHPSALFCRGYYTRTVLAAWDWDGKELTSRWVFDTNMPGYEDYMGQGNHNLRIADVDGDGKDEVIYGAMTIDDNGKPLYNTHFGHGDALHLVPEPHTNRLFVWDCHENRVDGVELHDAATGKVVFQNKSKMDVGRCLAANIDPLNPGFELWSSADRNIYATDGRKVGRFDRRNWSINFSIYWDGDSLQELLDHETVYKYDWNKKQLFTLTYFEGCAFNNWSKSNPCFSADFLGDWREEVVTRTKDNTELRIYLTPYPTEIRNPSLMLDIPYRLSVATQNVAYNQPSELSYYFPYEWK</sequence>
<dbReference type="EMBL" id="AGEK01000032">
    <property type="protein sequence ID" value="EHO68589.1"/>
    <property type="molecule type" value="Genomic_DNA"/>
</dbReference>
<feature type="domain" description="Rhamnogalacturonan lyase family 11 C-terminal" evidence="3">
    <location>
        <begin position="119"/>
        <end position="602"/>
    </location>
</feature>
<dbReference type="PANTHER" id="PTHR43118:SF1">
    <property type="entry name" value="RHAMNOGALACTURONAN LYASE (EUROFUNG)"/>
    <property type="match status" value="1"/>
</dbReference>
<dbReference type="InterPro" id="IPR034641">
    <property type="entry name" value="RGL11"/>
</dbReference>
<keyword evidence="5" id="KW-1185">Reference proteome</keyword>
<dbReference type="Pfam" id="PF21348">
    <property type="entry name" value="RGL11_C"/>
    <property type="match status" value="1"/>
</dbReference>
<dbReference type="InterPro" id="IPR041624">
    <property type="entry name" value="RGI_lyase"/>
</dbReference>
<dbReference type="PATRIC" id="fig|999422.3.peg.1937"/>
<name>H1HNU9_9BACT</name>
<dbReference type="Proteomes" id="UP000003167">
    <property type="component" value="Unassembled WGS sequence"/>
</dbReference>
<dbReference type="AlphaFoldDB" id="H1HNU9"/>
<dbReference type="SUPFAM" id="SSF69318">
    <property type="entry name" value="Integrin alpha N-terminal domain"/>
    <property type="match status" value="1"/>
</dbReference>
<dbReference type="HOGENOM" id="CLU_002616_2_0_10"/>
<dbReference type="PANTHER" id="PTHR43118">
    <property type="entry name" value="RHAMNOGALACTURONAN LYASE (EUROFUNG)"/>
    <property type="match status" value="1"/>
</dbReference>
<dbReference type="CDD" id="cd10318">
    <property type="entry name" value="RGL11"/>
    <property type="match status" value="1"/>
</dbReference>
<dbReference type="InterPro" id="IPR013783">
    <property type="entry name" value="Ig-like_fold"/>
</dbReference>
<evidence type="ECO:0000256" key="1">
    <source>
        <dbReference type="SAM" id="SignalP"/>
    </source>
</evidence>
<proteinExistence type="predicted"/>
<keyword evidence="1" id="KW-0732">Signal</keyword>
<dbReference type="Gene3D" id="2.60.40.10">
    <property type="entry name" value="Immunoglobulins"/>
    <property type="match status" value="1"/>
</dbReference>
<dbReference type="RefSeq" id="WP_008565856.1">
    <property type="nucleotide sequence ID" value="NZ_JH594506.1"/>
</dbReference>
<feature type="signal peptide" evidence="1">
    <location>
        <begin position="1"/>
        <end position="19"/>
    </location>
</feature>
<evidence type="ECO:0000259" key="3">
    <source>
        <dbReference type="Pfam" id="PF21348"/>
    </source>
</evidence>
<feature type="domain" description="Rhamnogalacturonan I lyase beta-sheet" evidence="2">
    <location>
        <begin position="34"/>
        <end position="101"/>
    </location>
</feature>
<protein>
    <submittedName>
        <fullName evidence="4">Uncharacterized protein</fullName>
    </submittedName>
</protein>
<evidence type="ECO:0000313" key="5">
    <source>
        <dbReference type="Proteomes" id="UP000003167"/>
    </source>
</evidence>
<accession>H1HNU9</accession>